<keyword evidence="1" id="KW-0677">Repeat</keyword>
<keyword evidence="4" id="KW-0067">ATP-binding</keyword>
<dbReference type="SUPFAM" id="SSF52047">
    <property type="entry name" value="RNI-like"/>
    <property type="match status" value="1"/>
</dbReference>
<protein>
    <submittedName>
        <fullName evidence="7">Disease resistance protein RGA2</fullName>
    </submittedName>
</protein>
<evidence type="ECO:0000256" key="4">
    <source>
        <dbReference type="ARBA" id="ARBA00022840"/>
    </source>
</evidence>
<evidence type="ECO:0000259" key="5">
    <source>
        <dbReference type="Pfam" id="PF00931"/>
    </source>
</evidence>
<sequence length="355" mass="39733">MAETFLFNITEEVLSKVSSLALAEISLACSTKSEVNKLHNTLSTIKAVLLDANEQQTKNHELRDWLEKLKDAVYDADDLMDDLPTGVSPRKTQNSISVLEKVSRFFSCSNPLAYRFKIGHRISQIRKRLDETAADRKNFHLTEQAYINPIENRERDQTHSFVTASDIIGRDYDKKFVIQLLLSTNDDEHVSVIPIVGLGGLGKTTLVKLVYNDDQIIQGFDLKMWISVSEDFSISKNCDELNFIEGEGLEGLKSLQSLLLMGLPKMVSMPVGLKETAAKTLKFFRIANCASLTTLPDWFLDFSLLQRLYVEDCPSLSFLPEGLQNLNAKVHISGCPKLAVLGLAEAAADTKTIWD</sequence>
<dbReference type="InterPro" id="IPR002182">
    <property type="entry name" value="NB-ARC"/>
</dbReference>
<dbReference type="EMBL" id="JBFOLJ010000010">
    <property type="protein sequence ID" value="KAL2501869.1"/>
    <property type="molecule type" value="Genomic_DNA"/>
</dbReference>
<comment type="caution">
    <text evidence="7">The sequence shown here is derived from an EMBL/GenBank/DDBJ whole genome shotgun (WGS) entry which is preliminary data.</text>
</comment>
<keyword evidence="2" id="KW-0547">Nucleotide-binding</keyword>
<evidence type="ECO:0000256" key="3">
    <source>
        <dbReference type="ARBA" id="ARBA00022821"/>
    </source>
</evidence>
<evidence type="ECO:0000313" key="7">
    <source>
        <dbReference type="EMBL" id="KAL2501869.1"/>
    </source>
</evidence>
<evidence type="ECO:0000313" key="8">
    <source>
        <dbReference type="Proteomes" id="UP001604277"/>
    </source>
</evidence>
<dbReference type="Proteomes" id="UP001604277">
    <property type="component" value="Unassembled WGS sequence"/>
</dbReference>
<name>A0ABD1SNQ8_9LAMI</name>
<dbReference type="Gene3D" id="3.40.50.300">
    <property type="entry name" value="P-loop containing nucleotide triphosphate hydrolases"/>
    <property type="match status" value="1"/>
</dbReference>
<evidence type="ECO:0000256" key="1">
    <source>
        <dbReference type="ARBA" id="ARBA00022737"/>
    </source>
</evidence>
<feature type="domain" description="Disease resistance N-terminal" evidence="6">
    <location>
        <begin position="12"/>
        <end position="92"/>
    </location>
</feature>
<dbReference type="Pfam" id="PF00931">
    <property type="entry name" value="NB-ARC"/>
    <property type="match status" value="1"/>
</dbReference>
<dbReference type="GO" id="GO:0005524">
    <property type="term" value="F:ATP binding"/>
    <property type="evidence" value="ECO:0007669"/>
    <property type="project" value="UniProtKB-KW"/>
</dbReference>
<reference evidence="8" key="1">
    <citation type="submission" date="2024-07" db="EMBL/GenBank/DDBJ databases">
        <title>Two chromosome-level genome assemblies of Korean endemic species Abeliophyllum distichum and Forsythia ovata (Oleaceae).</title>
        <authorList>
            <person name="Jang H."/>
        </authorList>
    </citation>
    <scope>NUCLEOTIDE SEQUENCE [LARGE SCALE GENOMIC DNA]</scope>
</reference>
<dbReference type="SUPFAM" id="SSF52540">
    <property type="entry name" value="P-loop containing nucleoside triphosphate hydrolases"/>
    <property type="match status" value="1"/>
</dbReference>
<gene>
    <name evidence="7" type="ORF">Fot_35717</name>
</gene>
<evidence type="ECO:0000256" key="2">
    <source>
        <dbReference type="ARBA" id="ARBA00022741"/>
    </source>
</evidence>
<dbReference type="AlphaFoldDB" id="A0ABD1SNQ8"/>
<feature type="domain" description="NB-ARC" evidence="5">
    <location>
        <begin position="174"/>
        <end position="236"/>
    </location>
</feature>
<evidence type="ECO:0000259" key="6">
    <source>
        <dbReference type="Pfam" id="PF18052"/>
    </source>
</evidence>
<dbReference type="Pfam" id="PF18052">
    <property type="entry name" value="Rx_N"/>
    <property type="match status" value="1"/>
</dbReference>
<dbReference type="Gene3D" id="1.20.5.4130">
    <property type="match status" value="1"/>
</dbReference>
<keyword evidence="3" id="KW-0611">Plant defense</keyword>
<proteinExistence type="predicted"/>
<accession>A0ABD1SNQ8</accession>
<keyword evidence="8" id="KW-1185">Reference proteome</keyword>
<dbReference type="PANTHER" id="PTHR36766">
    <property type="entry name" value="PLANT BROAD-SPECTRUM MILDEW RESISTANCE PROTEIN RPW8"/>
    <property type="match status" value="1"/>
</dbReference>
<dbReference type="GO" id="GO:0006952">
    <property type="term" value="P:defense response"/>
    <property type="evidence" value="ECO:0007669"/>
    <property type="project" value="UniProtKB-KW"/>
</dbReference>
<dbReference type="PANTHER" id="PTHR36766:SF61">
    <property type="entry name" value="NB-ARC DOMAIN DISEASE RESISTANCE PROTEIN"/>
    <property type="match status" value="1"/>
</dbReference>
<organism evidence="7 8">
    <name type="scientific">Forsythia ovata</name>
    <dbReference type="NCBI Taxonomy" id="205694"/>
    <lineage>
        <taxon>Eukaryota</taxon>
        <taxon>Viridiplantae</taxon>
        <taxon>Streptophyta</taxon>
        <taxon>Embryophyta</taxon>
        <taxon>Tracheophyta</taxon>
        <taxon>Spermatophyta</taxon>
        <taxon>Magnoliopsida</taxon>
        <taxon>eudicotyledons</taxon>
        <taxon>Gunneridae</taxon>
        <taxon>Pentapetalae</taxon>
        <taxon>asterids</taxon>
        <taxon>lamiids</taxon>
        <taxon>Lamiales</taxon>
        <taxon>Oleaceae</taxon>
        <taxon>Forsythieae</taxon>
        <taxon>Forsythia</taxon>
    </lineage>
</organism>
<dbReference type="InterPro" id="IPR027417">
    <property type="entry name" value="P-loop_NTPase"/>
</dbReference>
<dbReference type="InterPro" id="IPR041118">
    <property type="entry name" value="Rx_N"/>
</dbReference>